<keyword evidence="7 9" id="KW-0234">DNA repair</keyword>
<gene>
    <name evidence="12" type="primary">recN</name>
    <name evidence="12" type="ORF">GOQ27_15985</name>
</gene>
<feature type="domain" description="RecF/RecN/SMC N-terminal" evidence="11">
    <location>
        <begin position="2"/>
        <end position="512"/>
    </location>
</feature>
<dbReference type="InterPro" id="IPR003395">
    <property type="entry name" value="RecF/RecN/SMC_N"/>
</dbReference>
<dbReference type="GO" id="GO:0005524">
    <property type="term" value="F:ATP binding"/>
    <property type="evidence" value="ECO:0007669"/>
    <property type="project" value="UniProtKB-KW"/>
</dbReference>
<evidence type="ECO:0000256" key="5">
    <source>
        <dbReference type="ARBA" id="ARBA00022763"/>
    </source>
</evidence>
<dbReference type="FunFam" id="3.40.50.300:FF:000319">
    <property type="entry name" value="DNA repair protein RecN"/>
    <property type="match status" value="1"/>
</dbReference>
<keyword evidence="13" id="KW-1185">Reference proteome</keyword>
<keyword evidence="6" id="KW-0067">ATP-binding</keyword>
<dbReference type="InterPro" id="IPR027417">
    <property type="entry name" value="P-loop_NTPase"/>
</dbReference>
<evidence type="ECO:0000256" key="3">
    <source>
        <dbReference type="ARBA" id="ARBA00021315"/>
    </source>
</evidence>
<evidence type="ECO:0000313" key="12">
    <source>
        <dbReference type="EMBL" id="MBS4539977.1"/>
    </source>
</evidence>
<reference evidence="12" key="1">
    <citation type="submission" date="2019-12" db="EMBL/GenBank/DDBJ databases">
        <title>Clostridiaceae gen. nov. sp. nov., isolated from sediment in Xinjiang, China.</title>
        <authorList>
            <person name="Zhang R."/>
        </authorList>
    </citation>
    <scope>NUCLEOTIDE SEQUENCE</scope>
    <source>
        <strain evidence="12">D2Q-11</strain>
    </source>
</reference>
<evidence type="ECO:0000256" key="6">
    <source>
        <dbReference type="ARBA" id="ARBA00022840"/>
    </source>
</evidence>
<dbReference type="RefSeq" id="WP_203367877.1">
    <property type="nucleotide sequence ID" value="NZ_WSFT01000053.1"/>
</dbReference>
<comment type="caution">
    <text evidence="12">The sequence shown here is derived from an EMBL/GenBank/DDBJ whole genome shotgun (WGS) entry which is preliminary data.</text>
</comment>
<dbReference type="InterPro" id="IPR004604">
    <property type="entry name" value="DNA_recomb/repair_RecN"/>
</dbReference>
<dbReference type="Pfam" id="PF02463">
    <property type="entry name" value="SMC_N"/>
    <property type="match status" value="1"/>
</dbReference>
<evidence type="ECO:0000256" key="9">
    <source>
        <dbReference type="PIRNR" id="PIRNR003128"/>
    </source>
</evidence>
<dbReference type="Proteomes" id="UP000724672">
    <property type="component" value="Unassembled WGS sequence"/>
</dbReference>
<evidence type="ECO:0000313" key="13">
    <source>
        <dbReference type="Proteomes" id="UP000724672"/>
    </source>
</evidence>
<keyword evidence="10" id="KW-0175">Coiled coil</keyword>
<dbReference type="FunFam" id="3.40.50.300:FF:000356">
    <property type="entry name" value="DNA repair protein RecN"/>
    <property type="match status" value="1"/>
</dbReference>
<evidence type="ECO:0000256" key="4">
    <source>
        <dbReference type="ARBA" id="ARBA00022741"/>
    </source>
</evidence>
<protein>
    <recommendedName>
        <fullName evidence="3 9">DNA repair protein RecN</fullName>
    </recommendedName>
    <alternativeName>
        <fullName evidence="8 9">Recombination protein N</fullName>
    </alternativeName>
</protein>
<comment type="similarity">
    <text evidence="2 9">Belongs to the RecN family.</text>
</comment>
<keyword evidence="5 9" id="KW-0227">DNA damage</keyword>
<dbReference type="EMBL" id="WSFT01000053">
    <property type="protein sequence ID" value="MBS4539977.1"/>
    <property type="molecule type" value="Genomic_DNA"/>
</dbReference>
<dbReference type="GO" id="GO:0006310">
    <property type="term" value="P:DNA recombination"/>
    <property type="evidence" value="ECO:0007669"/>
    <property type="project" value="InterPro"/>
</dbReference>
<evidence type="ECO:0000256" key="10">
    <source>
        <dbReference type="SAM" id="Coils"/>
    </source>
</evidence>
<keyword evidence="4" id="KW-0547">Nucleotide-binding</keyword>
<evidence type="ECO:0000259" key="11">
    <source>
        <dbReference type="Pfam" id="PF02463"/>
    </source>
</evidence>
<name>A0A942Z8N4_9FIRM</name>
<dbReference type="AlphaFoldDB" id="A0A942Z8N4"/>
<dbReference type="NCBIfam" id="NF008121">
    <property type="entry name" value="PRK10869.1"/>
    <property type="match status" value="1"/>
</dbReference>
<accession>A0A942Z8N4</accession>
<evidence type="ECO:0000256" key="8">
    <source>
        <dbReference type="ARBA" id="ARBA00033408"/>
    </source>
</evidence>
<dbReference type="GO" id="GO:0043590">
    <property type="term" value="C:bacterial nucleoid"/>
    <property type="evidence" value="ECO:0007669"/>
    <property type="project" value="TreeGrafter"/>
</dbReference>
<dbReference type="PANTHER" id="PTHR11059:SF0">
    <property type="entry name" value="DNA REPAIR PROTEIN RECN"/>
    <property type="match status" value="1"/>
</dbReference>
<proteinExistence type="inferred from homology"/>
<feature type="coiled-coil region" evidence="10">
    <location>
        <begin position="339"/>
        <end position="376"/>
    </location>
</feature>
<evidence type="ECO:0000256" key="2">
    <source>
        <dbReference type="ARBA" id="ARBA00009441"/>
    </source>
</evidence>
<organism evidence="12 13">
    <name type="scientific">Anaeromonas frigoriresistens</name>
    <dbReference type="NCBI Taxonomy" id="2683708"/>
    <lineage>
        <taxon>Bacteria</taxon>
        <taxon>Bacillati</taxon>
        <taxon>Bacillota</taxon>
        <taxon>Tissierellia</taxon>
        <taxon>Tissierellales</taxon>
        <taxon>Thermohalobacteraceae</taxon>
        <taxon>Anaeromonas</taxon>
    </lineage>
</organism>
<evidence type="ECO:0000256" key="1">
    <source>
        <dbReference type="ARBA" id="ARBA00003618"/>
    </source>
</evidence>
<comment type="function">
    <text evidence="1 9">May be involved in recombinational repair of damaged DNA.</text>
</comment>
<dbReference type="NCBIfam" id="TIGR00634">
    <property type="entry name" value="recN"/>
    <property type="match status" value="1"/>
</dbReference>
<dbReference type="GO" id="GO:0009432">
    <property type="term" value="P:SOS response"/>
    <property type="evidence" value="ECO:0007669"/>
    <property type="project" value="TreeGrafter"/>
</dbReference>
<dbReference type="CDD" id="cd03241">
    <property type="entry name" value="ABC_RecN"/>
    <property type="match status" value="2"/>
</dbReference>
<dbReference type="GO" id="GO:0006281">
    <property type="term" value="P:DNA repair"/>
    <property type="evidence" value="ECO:0007669"/>
    <property type="project" value="UniProtKB-KW"/>
</dbReference>
<dbReference type="SUPFAM" id="SSF52540">
    <property type="entry name" value="P-loop containing nucleoside triphosphate hydrolases"/>
    <property type="match status" value="1"/>
</dbReference>
<sequence length="563" mass="64983">MLLELNIKNFAIIDDLNISFTKGFNVLTGETGAGKSIIIDAVSMILGERSNKDFIKTGKDKAIIEALFHLDNPRNINSILKEYGIDCEPDNTLLISREIHLNGRSFSRVNGHTITLTMLKQLTHYLVDIHGQHEHQSLLSSENHIELIDSLGGKDLNSYKDEIYNKYLELNDLKKRLSSIVIDEMERERKIDLLKFQVDEINTAELKSNEEDMLMNEYSKLSNQEEISKILNQSYNALDYNDYNDISIIDRLNVISHDLNKISKFDDTLNNYYDNINDIIYQMQDFARDIRSYSENIEYDPERLEFLDGRIELINKLKRKYGSNISEVLNYRDDITEELDKIINDEKEINELHKKIENKEMELLKLSKNLSKIRKNIIDKFEKDIINELYELNMKNVNFKVNHEILLSPNIKGIDKIEFLISTNLGEPLRKLSKIVSGGEMSRIMLAIKSITAETDNISTMIFDEIDTGISGRTAQIVGEKITNISRNHQVLCITHLPQIAAMADSHFLILKNTKINETRTHVRNLGYEDRIDELSRLLGGVDLTSTTRLHAKEMIELSKKLK</sequence>
<dbReference type="PIRSF" id="PIRSF003128">
    <property type="entry name" value="RecN"/>
    <property type="match status" value="1"/>
</dbReference>
<dbReference type="PANTHER" id="PTHR11059">
    <property type="entry name" value="DNA REPAIR PROTEIN RECN"/>
    <property type="match status" value="1"/>
</dbReference>
<evidence type="ECO:0000256" key="7">
    <source>
        <dbReference type="ARBA" id="ARBA00023204"/>
    </source>
</evidence>
<dbReference type="Gene3D" id="3.40.50.300">
    <property type="entry name" value="P-loop containing nucleotide triphosphate hydrolases"/>
    <property type="match status" value="2"/>
</dbReference>